<gene>
    <name evidence="1" type="ORF">Tci_549677</name>
</gene>
<sequence>MIIATNVTTLVNVTGAPVTNIFLMEIAPQVEPPREGQPSNAQAMKAVEAWKYLDFLCHNYVLNPLKFQWNYDQPGHPLAICKMPKRVTSRQANMVNDNMDMIATVSDVIAMISKVNLVVDNGEKLYMGNSATSNIKGEGDVILMMTSEKELKLSNV</sequence>
<comment type="caution">
    <text evidence="1">The sequence shown here is derived from an EMBL/GenBank/DDBJ whole genome shotgun (WGS) entry which is preliminary data.</text>
</comment>
<proteinExistence type="predicted"/>
<organism evidence="1">
    <name type="scientific">Tanacetum cinerariifolium</name>
    <name type="common">Dalmatian daisy</name>
    <name type="synonym">Chrysanthemum cinerariifolium</name>
    <dbReference type="NCBI Taxonomy" id="118510"/>
    <lineage>
        <taxon>Eukaryota</taxon>
        <taxon>Viridiplantae</taxon>
        <taxon>Streptophyta</taxon>
        <taxon>Embryophyta</taxon>
        <taxon>Tracheophyta</taxon>
        <taxon>Spermatophyta</taxon>
        <taxon>Magnoliopsida</taxon>
        <taxon>eudicotyledons</taxon>
        <taxon>Gunneridae</taxon>
        <taxon>Pentapetalae</taxon>
        <taxon>asterids</taxon>
        <taxon>campanulids</taxon>
        <taxon>Asterales</taxon>
        <taxon>Asteraceae</taxon>
        <taxon>Asteroideae</taxon>
        <taxon>Anthemideae</taxon>
        <taxon>Anthemidinae</taxon>
        <taxon>Tanacetum</taxon>
    </lineage>
</organism>
<evidence type="ECO:0000313" key="1">
    <source>
        <dbReference type="EMBL" id="GEZ77704.1"/>
    </source>
</evidence>
<accession>A0A699IQJ4</accession>
<dbReference type="AlphaFoldDB" id="A0A699IQJ4"/>
<reference evidence="1" key="1">
    <citation type="journal article" date="2019" name="Sci. Rep.">
        <title>Draft genome of Tanacetum cinerariifolium, the natural source of mosquito coil.</title>
        <authorList>
            <person name="Yamashiro T."/>
            <person name="Shiraishi A."/>
            <person name="Satake H."/>
            <person name="Nakayama K."/>
        </authorList>
    </citation>
    <scope>NUCLEOTIDE SEQUENCE</scope>
</reference>
<feature type="non-terminal residue" evidence="1">
    <location>
        <position position="156"/>
    </location>
</feature>
<protein>
    <submittedName>
        <fullName evidence="1">Uncharacterized protein</fullName>
    </submittedName>
</protein>
<name>A0A699IQJ4_TANCI</name>
<dbReference type="EMBL" id="BKCJ010322177">
    <property type="protein sequence ID" value="GEZ77704.1"/>
    <property type="molecule type" value="Genomic_DNA"/>
</dbReference>